<dbReference type="AlphaFoldDB" id="A0A6C0KT89"/>
<feature type="transmembrane region" description="Helical" evidence="1">
    <location>
        <begin position="6"/>
        <end position="24"/>
    </location>
</feature>
<protein>
    <submittedName>
        <fullName evidence="2">Uncharacterized protein</fullName>
    </submittedName>
</protein>
<accession>A0A6C0KT89</accession>
<keyword evidence="1" id="KW-0812">Transmembrane</keyword>
<feature type="transmembrane region" description="Helical" evidence="1">
    <location>
        <begin position="31"/>
        <end position="53"/>
    </location>
</feature>
<reference evidence="2" key="1">
    <citation type="journal article" date="2020" name="Nature">
        <title>Giant virus diversity and host interactions through global metagenomics.</title>
        <authorList>
            <person name="Schulz F."/>
            <person name="Roux S."/>
            <person name="Paez-Espino D."/>
            <person name="Jungbluth S."/>
            <person name="Walsh D.A."/>
            <person name="Denef V.J."/>
            <person name="McMahon K.D."/>
            <person name="Konstantinidis K.T."/>
            <person name="Eloe-Fadrosh E.A."/>
            <person name="Kyrpides N.C."/>
            <person name="Woyke T."/>
        </authorList>
    </citation>
    <scope>NUCLEOTIDE SEQUENCE</scope>
    <source>
        <strain evidence="2">GVMAG-S-3300013093-109</strain>
    </source>
</reference>
<keyword evidence="1" id="KW-0472">Membrane</keyword>
<evidence type="ECO:0000313" key="2">
    <source>
        <dbReference type="EMBL" id="QHU20376.1"/>
    </source>
</evidence>
<name>A0A6C0KT89_9ZZZZ</name>
<evidence type="ECO:0000256" key="1">
    <source>
        <dbReference type="SAM" id="Phobius"/>
    </source>
</evidence>
<organism evidence="2">
    <name type="scientific">viral metagenome</name>
    <dbReference type="NCBI Taxonomy" id="1070528"/>
    <lineage>
        <taxon>unclassified sequences</taxon>
        <taxon>metagenomes</taxon>
        <taxon>organismal metagenomes</taxon>
    </lineage>
</organism>
<proteinExistence type="predicted"/>
<dbReference type="EMBL" id="MN740968">
    <property type="protein sequence ID" value="QHU20376.1"/>
    <property type="molecule type" value="Genomic_DNA"/>
</dbReference>
<sequence length="125" mass="14454">MNILKIRFYLFLFGCIGSRSVFTITSYFAPGWLLCIMGVMALFPVAAWFYIFFIGKRDTGLEVFGDTIWWKNLRPIHMLLWSFFAYLAISGNRMAYIVLLVDTVFGLGSFLVHHYSEGNLNVMLE</sequence>
<keyword evidence="1" id="KW-1133">Transmembrane helix</keyword>